<feature type="compositionally biased region" description="Basic and acidic residues" evidence="1">
    <location>
        <begin position="37"/>
        <end position="50"/>
    </location>
</feature>
<gene>
    <name evidence="2" type="ORF">ODALV1_LOCUS29941</name>
</gene>
<evidence type="ECO:0000313" key="3">
    <source>
        <dbReference type="Proteomes" id="UP001642540"/>
    </source>
</evidence>
<sequence length="135" mass="15472">MENGQSFSTKPEESSSKESTSKAAKQHQPLYLVPLEQHQKEDPDHHHPHENSQTTTDSQSKPDKFIPYGNETLPLLHLPTTNYRSIVIVSFIPIGIIDIAHELREGFWNLETFVKQTVECQLVQETENFMTSDQI</sequence>
<reference evidence="2 3" key="1">
    <citation type="submission" date="2024-08" db="EMBL/GenBank/DDBJ databases">
        <authorList>
            <person name="Cucini C."/>
            <person name="Frati F."/>
        </authorList>
    </citation>
    <scope>NUCLEOTIDE SEQUENCE [LARGE SCALE GENOMIC DNA]</scope>
</reference>
<evidence type="ECO:0000313" key="2">
    <source>
        <dbReference type="EMBL" id="CAL8143833.1"/>
    </source>
</evidence>
<name>A0ABP1S6I8_9HEXA</name>
<feature type="region of interest" description="Disordered" evidence="1">
    <location>
        <begin position="1"/>
        <end position="66"/>
    </location>
</feature>
<evidence type="ECO:0000256" key="1">
    <source>
        <dbReference type="SAM" id="MobiDB-lite"/>
    </source>
</evidence>
<accession>A0ABP1S6I8</accession>
<protein>
    <submittedName>
        <fullName evidence="2">Uncharacterized protein</fullName>
    </submittedName>
</protein>
<comment type="caution">
    <text evidence="2">The sequence shown here is derived from an EMBL/GenBank/DDBJ whole genome shotgun (WGS) entry which is preliminary data.</text>
</comment>
<proteinExistence type="predicted"/>
<organism evidence="2 3">
    <name type="scientific">Orchesella dallaii</name>
    <dbReference type="NCBI Taxonomy" id="48710"/>
    <lineage>
        <taxon>Eukaryota</taxon>
        <taxon>Metazoa</taxon>
        <taxon>Ecdysozoa</taxon>
        <taxon>Arthropoda</taxon>
        <taxon>Hexapoda</taxon>
        <taxon>Collembola</taxon>
        <taxon>Entomobryomorpha</taxon>
        <taxon>Entomobryoidea</taxon>
        <taxon>Orchesellidae</taxon>
        <taxon>Orchesellinae</taxon>
        <taxon>Orchesella</taxon>
    </lineage>
</organism>
<dbReference type="Proteomes" id="UP001642540">
    <property type="component" value="Unassembled WGS sequence"/>
</dbReference>
<dbReference type="EMBL" id="CAXLJM020000160">
    <property type="protein sequence ID" value="CAL8143833.1"/>
    <property type="molecule type" value="Genomic_DNA"/>
</dbReference>
<feature type="compositionally biased region" description="Basic and acidic residues" evidence="1">
    <location>
        <begin position="10"/>
        <end position="20"/>
    </location>
</feature>
<keyword evidence="3" id="KW-1185">Reference proteome</keyword>